<keyword evidence="4 8" id="KW-0808">Transferase</keyword>
<comment type="catalytic activity">
    <reaction evidence="6 8">
        <text>(sulfur carrier)-H + L-cysteine = (sulfur carrier)-SH + L-alanine</text>
        <dbReference type="Rhea" id="RHEA:43892"/>
        <dbReference type="Rhea" id="RHEA-COMP:14737"/>
        <dbReference type="Rhea" id="RHEA-COMP:14739"/>
        <dbReference type="ChEBI" id="CHEBI:29917"/>
        <dbReference type="ChEBI" id="CHEBI:35235"/>
        <dbReference type="ChEBI" id="CHEBI:57972"/>
        <dbReference type="ChEBI" id="CHEBI:64428"/>
        <dbReference type="EC" id="2.8.1.7"/>
    </reaction>
</comment>
<organism evidence="10 11">
    <name type="scientific">Sediminitomix flava</name>
    <dbReference type="NCBI Taxonomy" id="379075"/>
    <lineage>
        <taxon>Bacteria</taxon>
        <taxon>Pseudomonadati</taxon>
        <taxon>Bacteroidota</taxon>
        <taxon>Cytophagia</taxon>
        <taxon>Cytophagales</taxon>
        <taxon>Flammeovirgaceae</taxon>
        <taxon>Sediminitomix</taxon>
    </lineage>
</organism>
<comment type="function">
    <text evidence="2 8">Catalyzes the removal of elemental sulfur and selenium atoms from L-cysteine, L-cystine, L-selenocysteine, and L-selenocystine to produce L-alanine.</text>
</comment>
<dbReference type="GO" id="GO:0016829">
    <property type="term" value="F:lyase activity"/>
    <property type="evidence" value="ECO:0007669"/>
    <property type="project" value="UniProtKB-KW"/>
</dbReference>
<evidence type="ECO:0000256" key="2">
    <source>
        <dbReference type="ARBA" id="ARBA00002824"/>
    </source>
</evidence>
<evidence type="ECO:0000313" key="10">
    <source>
        <dbReference type="EMBL" id="PWJ40794.1"/>
    </source>
</evidence>
<evidence type="ECO:0000259" key="9">
    <source>
        <dbReference type="Pfam" id="PF00266"/>
    </source>
</evidence>
<dbReference type="InterPro" id="IPR016454">
    <property type="entry name" value="Cysteine_dSase"/>
</dbReference>
<evidence type="ECO:0000256" key="6">
    <source>
        <dbReference type="ARBA" id="ARBA00050776"/>
    </source>
</evidence>
<evidence type="ECO:0000256" key="3">
    <source>
        <dbReference type="ARBA" id="ARBA00010447"/>
    </source>
</evidence>
<keyword evidence="5 8" id="KW-0663">Pyridoxal phosphate</keyword>
<reference evidence="10 11" key="1">
    <citation type="submission" date="2018-03" db="EMBL/GenBank/DDBJ databases">
        <title>Genomic Encyclopedia of Archaeal and Bacterial Type Strains, Phase II (KMG-II): from individual species to whole genera.</title>
        <authorList>
            <person name="Goeker M."/>
        </authorList>
    </citation>
    <scope>NUCLEOTIDE SEQUENCE [LARGE SCALE GENOMIC DNA]</scope>
    <source>
        <strain evidence="10 11">DSM 28229</strain>
    </source>
</reference>
<evidence type="ECO:0000256" key="1">
    <source>
        <dbReference type="ARBA" id="ARBA00001933"/>
    </source>
</evidence>
<dbReference type="Gene3D" id="3.40.640.10">
    <property type="entry name" value="Type I PLP-dependent aspartate aminotransferase-like (Major domain)"/>
    <property type="match status" value="1"/>
</dbReference>
<dbReference type="RefSeq" id="WP_109619541.1">
    <property type="nucleotide sequence ID" value="NZ_QGDO01000004.1"/>
</dbReference>
<keyword evidence="10" id="KW-0456">Lyase</keyword>
<protein>
    <recommendedName>
        <fullName evidence="8">Cysteine desulfurase</fullName>
        <ecNumber evidence="8">2.8.1.7</ecNumber>
    </recommendedName>
</protein>
<evidence type="ECO:0000256" key="5">
    <source>
        <dbReference type="ARBA" id="ARBA00022898"/>
    </source>
</evidence>
<dbReference type="GO" id="GO:0030170">
    <property type="term" value="F:pyridoxal phosphate binding"/>
    <property type="evidence" value="ECO:0007669"/>
    <property type="project" value="UniProtKB-UniRule"/>
</dbReference>
<comment type="similarity">
    <text evidence="3 8">Belongs to the class-V pyridoxal-phosphate-dependent aminotransferase family. Csd subfamily.</text>
</comment>
<sequence length="405" mass="44876">MLDIDKIRKDFPILHQEVNGHPLAYFDNAATTQKPISVIEALDGYYRGYNSNVHRGAHFMADKATRHFEDTRTALQKFLNAKEDAEIVFTKGTTESINLVAQTFGKKFVKEGDEIIISAIEHHANIVPWQMLCEEKGATLKVIPVLDNGALDMSVYDELLSEKTKLVSVVYASNALGTINPVREIIKKAHAVGAKVMIDGAQSSSHLPVDVQELDCDFYALSGHKLYGPTGFGALFGKKELLEQLPPFMGGGEMIKEVTFEKTTYNDVPFRFEPGTPNIADTIAMRLALEYVDAIGKDKIAAYETELLNYATDKIEKIDGLNILGTAPEKVSVISLTSETIHPYDLGMMLDARGIAIRTGHHCAQPLMKRFGIEGTARISMSFYNTEAEIDRLVEGLERIVKMFG</sequence>
<dbReference type="NCBIfam" id="TIGR01979">
    <property type="entry name" value="sufS"/>
    <property type="match status" value="1"/>
</dbReference>
<feature type="domain" description="Aminotransferase class V" evidence="9">
    <location>
        <begin position="25"/>
        <end position="393"/>
    </location>
</feature>
<dbReference type="InterPro" id="IPR000192">
    <property type="entry name" value="Aminotrans_V_dom"/>
</dbReference>
<dbReference type="InterPro" id="IPR010970">
    <property type="entry name" value="Cys_dSase_SufS"/>
</dbReference>
<gene>
    <name evidence="10" type="ORF">BC781_10453</name>
</gene>
<dbReference type="PANTHER" id="PTHR43586:SF8">
    <property type="entry name" value="CYSTEINE DESULFURASE 1, CHLOROPLASTIC"/>
    <property type="match status" value="1"/>
</dbReference>
<evidence type="ECO:0000313" key="11">
    <source>
        <dbReference type="Proteomes" id="UP000245535"/>
    </source>
</evidence>
<name>A0A315Z9B5_SEDFL</name>
<comment type="caution">
    <text evidence="10">The sequence shown here is derived from an EMBL/GenBank/DDBJ whole genome shotgun (WGS) entry which is preliminary data.</text>
</comment>
<dbReference type="Gene3D" id="3.90.1150.10">
    <property type="entry name" value="Aspartate Aminotransferase, domain 1"/>
    <property type="match status" value="1"/>
</dbReference>
<dbReference type="InterPro" id="IPR015424">
    <property type="entry name" value="PyrdxlP-dep_Trfase"/>
</dbReference>
<dbReference type="OrthoDB" id="9804366at2"/>
<dbReference type="AlphaFoldDB" id="A0A315Z9B5"/>
<dbReference type="EC" id="2.8.1.7" evidence="8"/>
<dbReference type="GO" id="GO:0031071">
    <property type="term" value="F:cysteine desulfurase activity"/>
    <property type="evidence" value="ECO:0007669"/>
    <property type="project" value="UniProtKB-UniRule"/>
</dbReference>
<dbReference type="Proteomes" id="UP000245535">
    <property type="component" value="Unassembled WGS sequence"/>
</dbReference>
<dbReference type="PANTHER" id="PTHR43586">
    <property type="entry name" value="CYSTEINE DESULFURASE"/>
    <property type="match status" value="1"/>
</dbReference>
<evidence type="ECO:0000256" key="8">
    <source>
        <dbReference type="RuleBase" id="RU004506"/>
    </source>
</evidence>
<dbReference type="SUPFAM" id="SSF53383">
    <property type="entry name" value="PLP-dependent transferases"/>
    <property type="match status" value="1"/>
</dbReference>
<accession>A0A315Z9B5</accession>
<dbReference type="PROSITE" id="PS00595">
    <property type="entry name" value="AA_TRANSFER_CLASS_5"/>
    <property type="match status" value="1"/>
</dbReference>
<dbReference type="Pfam" id="PF00266">
    <property type="entry name" value="Aminotran_5"/>
    <property type="match status" value="1"/>
</dbReference>
<proteinExistence type="inferred from homology"/>
<dbReference type="CDD" id="cd06453">
    <property type="entry name" value="SufS_like"/>
    <property type="match status" value="1"/>
</dbReference>
<dbReference type="InterPro" id="IPR015422">
    <property type="entry name" value="PyrdxlP-dep_Trfase_small"/>
</dbReference>
<evidence type="ECO:0000256" key="7">
    <source>
        <dbReference type="RuleBase" id="RU004504"/>
    </source>
</evidence>
<dbReference type="GO" id="GO:0006534">
    <property type="term" value="P:cysteine metabolic process"/>
    <property type="evidence" value="ECO:0007669"/>
    <property type="project" value="UniProtKB-UniRule"/>
</dbReference>
<evidence type="ECO:0000256" key="4">
    <source>
        <dbReference type="ARBA" id="ARBA00022679"/>
    </source>
</evidence>
<dbReference type="InterPro" id="IPR015421">
    <property type="entry name" value="PyrdxlP-dep_Trfase_major"/>
</dbReference>
<dbReference type="InterPro" id="IPR020578">
    <property type="entry name" value="Aminotrans_V_PyrdxlP_BS"/>
</dbReference>
<dbReference type="PIRSF" id="PIRSF005572">
    <property type="entry name" value="NifS"/>
    <property type="match status" value="1"/>
</dbReference>
<keyword evidence="11" id="KW-1185">Reference proteome</keyword>
<comment type="cofactor">
    <cofactor evidence="1 7">
        <name>pyridoxal 5'-phosphate</name>
        <dbReference type="ChEBI" id="CHEBI:597326"/>
    </cofactor>
</comment>
<dbReference type="EMBL" id="QGDO01000004">
    <property type="protein sequence ID" value="PWJ40794.1"/>
    <property type="molecule type" value="Genomic_DNA"/>
</dbReference>